<dbReference type="SUPFAM" id="SSF54001">
    <property type="entry name" value="Cysteine proteinases"/>
    <property type="match status" value="1"/>
</dbReference>
<dbReference type="OrthoDB" id="289038at2759"/>
<dbReference type="GO" id="GO:0016579">
    <property type="term" value="P:protein deubiquitination"/>
    <property type="evidence" value="ECO:0007669"/>
    <property type="project" value="InterPro"/>
</dbReference>
<dbReference type="InterPro" id="IPR050164">
    <property type="entry name" value="Peptidase_C19"/>
</dbReference>
<feature type="compositionally biased region" description="Basic and acidic residues" evidence="7">
    <location>
        <begin position="524"/>
        <end position="533"/>
    </location>
</feature>
<sequence>MAPSNDSEHVPSPQWGNRWVTIKTLRGFNNSDGTTCYRNATLQMLFHLPIFLNWAELAINSHIDSDGACLNENQDDESDEEDANCKLCLLKNLINAFWSPRPDNTKFYSALDEFWQAFIEDWTTLERENGADGIGQQDALEFISELVKQLQAEVLTNSINDSLGDIFSIEVVNKRTCSGVNGCGANTPNIDSFDFLTSYFTDDENSQAQTQKLEETLENSFAKDDIEGVCTVCRGETLQEQLVITELPEVLLVLLNRIGERDEDSGETELFKIQDEIEFPEELVFRKEWLAPELGDIRKDVKYALSSVLLHQSETPNAGHYMAVVKSQDGTWTLADDTKLSTWGSFEAMAGSKPVRETAYLFEYRRLPLVTRGPSISLKESLQNIQYSVVGPSNSLIAGGGARNRNTNQSPPDVAMIDTSPPKNDSPQDIMMTDTSQPKVAQQNDETEIELQQKQCGNLEIKFTTLSGVTTLNVHIKGMLWNDLMGNSGGPRSITRRTAYIEPVSDAVIPKPIKVATKPTVGKSTKESTEVKTKKSIGGEIKKSSPKPAKKEKRHPEESTRKSGRIAKVNTGAKKSVRE</sequence>
<dbReference type="RefSeq" id="XP_056552267.1">
    <property type="nucleotide sequence ID" value="XM_056703267.1"/>
</dbReference>
<dbReference type="InterPro" id="IPR038765">
    <property type="entry name" value="Papain-like_cys_pep_sf"/>
</dbReference>
<keyword evidence="6" id="KW-0788">Thiol protease</keyword>
<keyword evidence="10" id="KW-1185">Reference proteome</keyword>
<feature type="compositionally biased region" description="Basic residues" evidence="7">
    <location>
        <begin position="544"/>
        <end position="553"/>
    </location>
</feature>
<evidence type="ECO:0000313" key="10">
    <source>
        <dbReference type="Proteomes" id="UP001147782"/>
    </source>
</evidence>
<dbReference type="PANTHER" id="PTHR24006:SF687">
    <property type="entry name" value="UBIQUITIN CARBOXYL-TERMINAL HYDROLASE 10"/>
    <property type="match status" value="1"/>
</dbReference>
<evidence type="ECO:0000256" key="5">
    <source>
        <dbReference type="ARBA" id="ARBA00022801"/>
    </source>
</evidence>
<dbReference type="PANTHER" id="PTHR24006">
    <property type="entry name" value="UBIQUITIN CARBOXYL-TERMINAL HYDROLASE"/>
    <property type="match status" value="1"/>
</dbReference>
<evidence type="ECO:0000256" key="7">
    <source>
        <dbReference type="SAM" id="MobiDB-lite"/>
    </source>
</evidence>
<reference evidence="9" key="2">
    <citation type="journal article" date="2023" name="IMA Fungus">
        <title>Comparative genomic study of the Penicillium genus elucidates a diverse pangenome and 15 lateral gene transfer events.</title>
        <authorList>
            <person name="Petersen C."/>
            <person name="Sorensen T."/>
            <person name="Nielsen M.R."/>
            <person name="Sondergaard T.E."/>
            <person name="Sorensen J.L."/>
            <person name="Fitzpatrick D.A."/>
            <person name="Frisvad J.C."/>
            <person name="Nielsen K.L."/>
        </authorList>
    </citation>
    <scope>NUCLEOTIDE SEQUENCE</scope>
    <source>
        <strain evidence="9">IBT 29864</strain>
    </source>
</reference>
<dbReference type="GO" id="GO:0006508">
    <property type="term" value="P:proteolysis"/>
    <property type="evidence" value="ECO:0007669"/>
    <property type="project" value="UniProtKB-KW"/>
</dbReference>
<dbReference type="PROSITE" id="PS50235">
    <property type="entry name" value="USP_3"/>
    <property type="match status" value="1"/>
</dbReference>
<feature type="domain" description="USP" evidence="8">
    <location>
        <begin position="26"/>
        <end position="367"/>
    </location>
</feature>
<gene>
    <name evidence="9" type="ORF">N7496_010354</name>
</gene>
<dbReference type="EMBL" id="JAPZBS010000008">
    <property type="protein sequence ID" value="KAJ5364641.1"/>
    <property type="molecule type" value="Genomic_DNA"/>
</dbReference>
<evidence type="ECO:0000256" key="6">
    <source>
        <dbReference type="ARBA" id="ARBA00022807"/>
    </source>
</evidence>
<dbReference type="Proteomes" id="UP001147782">
    <property type="component" value="Unassembled WGS sequence"/>
</dbReference>
<evidence type="ECO:0000256" key="1">
    <source>
        <dbReference type="ARBA" id="ARBA00000707"/>
    </source>
</evidence>
<dbReference type="GO" id="GO:0004843">
    <property type="term" value="F:cysteine-type deubiquitinase activity"/>
    <property type="evidence" value="ECO:0007669"/>
    <property type="project" value="UniProtKB-EC"/>
</dbReference>
<evidence type="ECO:0000313" key="9">
    <source>
        <dbReference type="EMBL" id="KAJ5364641.1"/>
    </source>
</evidence>
<dbReference type="CDD" id="cd02257">
    <property type="entry name" value="Peptidase_C19"/>
    <property type="match status" value="1"/>
</dbReference>
<evidence type="ECO:0000256" key="4">
    <source>
        <dbReference type="ARBA" id="ARBA00022786"/>
    </source>
</evidence>
<dbReference type="GeneID" id="81442446"/>
<dbReference type="EC" id="3.4.19.12" evidence="2"/>
<keyword evidence="4" id="KW-0833">Ubl conjugation pathway</keyword>
<keyword evidence="3" id="KW-0645">Protease</keyword>
<comment type="caution">
    <text evidence="9">The sequence shown here is derived from an EMBL/GenBank/DDBJ whole genome shotgun (WGS) entry which is preliminary data.</text>
</comment>
<accession>A0A9W9RR47</accession>
<name>A0A9W9RR47_9EURO</name>
<evidence type="ECO:0000256" key="2">
    <source>
        <dbReference type="ARBA" id="ARBA00012759"/>
    </source>
</evidence>
<dbReference type="GO" id="GO:0005634">
    <property type="term" value="C:nucleus"/>
    <property type="evidence" value="ECO:0007669"/>
    <property type="project" value="TreeGrafter"/>
</dbReference>
<dbReference type="GO" id="GO:0005829">
    <property type="term" value="C:cytosol"/>
    <property type="evidence" value="ECO:0007669"/>
    <property type="project" value="TreeGrafter"/>
</dbReference>
<dbReference type="InterPro" id="IPR028889">
    <property type="entry name" value="USP"/>
</dbReference>
<protein>
    <recommendedName>
        <fullName evidence="2">ubiquitinyl hydrolase 1</fullName>
        <ecNumber evidence="2">3.4.19.12</ecNumber>
    </recommendedName>
</protein>
<keyword evidence="5" id="KW-0378">Hydrolase</keyword>
<comment type="catalytic activity">
    <reaction evidence="1">
        <text>Thiol-dependent hydrolysis of ester, thioester, amide, peptide and isopeptide bonds formed by the C-terminal Gly of ubiquitin (a 76-residue protein attached to proteins as an intracellular targeting signal).</text>
        <dbReference type="EC" id="3.4.19.12"/>
    </reaction>
</comment>
<dbReference type="AlphaFoldDB" id="A0A9W9RR47"/>
<reference evidence="9" key="1">
    <citation type="submission" date="2022-11" db="EMBL/GenBank/DDBJ databases">
        <authorList>
            <person name="Petersen C."/>
        </authorList>
    </citation>
    <scope>NUCLEOTIDE SEQUENCE</scope>
    <source>
        <strain evidence="9">IBT 29864</strain>
    </source>
</reference>
<feature type="region of interest" description="Disordered" evidence="7">
    <location>
        <begin position="398"/>
        <end position="428"/>
    </location>
</feature>
<dbReference type="Pfam" id="PF00443">
    <property type="entry name" value="UCH"/>
    <property type="match status" value="1"/>
</dbReference>
<evidence type="ECO:0000256" key="3">
    <source>
        <dbReference type="ARBA" id="ARBA00022670"/>
    </source>
</evidence>
<organism evidence="9 10">
    <name type="scientific">Penicillium cataractarum</name>
    <dbReference type="NCBI Taxonomy" id="2100454"/>
    <lineage>
        <taxon>Eukaryota</taxon>
        <taxon>Fungi</taxon>
        <taxon>Dikarya</taxon>
        <taxon>Ascomycota</taxon>
        <taxon>Pezizomycotina</taxon>
        <taxon>Eurotiomycetes</taxon>
        <taxon>Eurotiomycetidae</taxon>
        <taxon>Eurotiales</taxon>
        <taxon>Aspergillaceae</taxon>
        <taxon>Penicillium</taxon>
    </lineage>
</organism>
<proteinExistence type="predicted"/>
<evidence type="ECO:0000259" key="8">
    <source>
        <dbReference type="PROSITE" id="PS50235"/>
    </source>
</evidence>
<feature type="region of interest" description="Disordered" evidence="7">
    <location>
        <begin position="518"/>
        <end position="579"/>
    </location>
</feature>
<dbReference type="Gene3D" id="3.90.70.10">
    <property type="entry name" value="Cysteine proteinases"/>
    <property type="match status" value="1"/>
</dbReference>
<dbReference type="InterPro" id="IPR001394">
    <property type="entry name" value="Peptidase_C19_UCH"/>
</dbReference>